<dbReference type="GO" id="GO:0016887">
    <property type="term" value="F:ATP hydrolysis activity"/>
    <property type="evidence" value="ECO:0007669"/>
    <property type="project" value="InterPro"/>
</dbReference>
<name>A0A2U3JX71_9FIRM</name>
<dbReference type="CDD" id="cd03214">
    <property type="entry name" value="ABC_Iron-Siderophores_B12_Hemin"/>
    <property type="match status" value="1"/>
</dbReference>
<keyword evidence="3 5" id="KW-0067">ATP-binding</keyword>
<dbReference type="InterPro" id="IPR017871">
    <property type="entry name" value="ABC_transporter-like_CS"/>
</dbReference>
<organism evidence="5 6">
    <name type="scientific">Candidatus Desulfosporosinus infrequens</name>
    <dbReference type="NCBI Taxonomy" id="2043169"/>
    <lineage>
        <taxon>Bacteria</taxon>
        <taxon>Bacillati</taxon>
        <taxon>Bacillota</taxon>
        <taxon>Clostridia</taxon>
        <taxon>Eubacteriales</taxon>
        <taxon>Desulfitobacteriaceae</taxon>
        <taxon>Desulfosporosinus</taxon>
    </lineage>
</organism>
<dbReference type="OrthoDB" id="9799337at2"/>
<evidence type="ECO:0000256" key="2">
    <source>
        <dbReference type="ARBA" id="ARBA00022741"/>
    </source>
</evidence>
<reference evidence="6" key="1">
    <citation type="submission" date="2018-02" db="EMBL/GenBank/DDBJ databases">
        <authorList>
            <person name="Hausmann B."/>
        </authorList>
    </citation>
    <scope>NUCLEOTIDE SEQUENCE [LARGE SCALE GENOMIC DNA]</scope>
    <source>
        <strain evidence="6">Peat soil MAG SbF1</strain>
    </source>
</reference>
<protein>
    <submittedName>
        <fullName evidence="5">Uncharacterized ABC transporter ATP-binding protein HI_1272</fullName>
    </submittedName>
</protein>
<dbReference type="FunFam" id="3.40.50.300:FF:000134">
    <property type="entry name" value="Iron-enterobactin ABC transporter ATP-binding protein"/>
    <property type="match status" value="1"/>
</dbReference>
<dbReference type="SMART" id="SM00382">
    <property type="entry name" value="AAA"/>
    <property type="match status" value="1"/>
</dbReference>
<dbReference type="AlphaFoldDB" id="A0A2U3JX71"/>
<dbReference type="InterPro" id="IPR003439">
    <property type="entry name" value="ABC_transporter-like_ATP-bd"/>
</dbReference>
<dbReference type="GO" id="GO:0005524">
    <property type="term" value="F:ATP binding"/>
    <property type="evidence" value="ECO:0007669"/>
    <property type="project" value="UniProtKB-KW"/>
</dbReference>
<gene>
    <name evidence="5" type="ORF">SBF1_110033</name>
</gene>
<evidence type="ECO:0000313" key="6">
    <source>
        <dbReference type="Proteomes" id="UP000238916"/>
    </source>
</evidence>
<evidence type="ECO:0000313" key="5">
    <source>
        <dbReference type="EMBL" id="SPF31907.1"/>
    </source>
</evidence>
<proteinExistence type="predicted"/>
<dbReference type="InterPro" id="IPR050153">
    <property type="entry name" value="Metal_Ion_Import_ABC"/>
</dbReference>
<feature type="domain" description="ABC transporter" evidence="4">
    <location>
        <begin position="2"/>
        <end position="237"/>
    </location>
</feature>
<dbReference type="Proteomes" id="UP000238916">
    <property type="component" value="Unassembled WGS sequence"/>
</dbReference>
<dbReference type="EMBL" id="OMOF01000013">
    <property type="protein sequence ID" value="SPF31907.1"/>
    <property type="molecule type" value="Genomic_DNA"/>
</dbReference>
<dbReference type="InterPro" id="IPR027417">
    <property type="entry name" value="P-loop_NTPase"/>
</dbReference>
<keyword evidence="1" id="KW-0813">Transport</keyword>
<evidence type="ECO:0000259" key="4">
    <source>
        <dbReference type="PROSITE" id="PS50893"/>
    </source>
</evidence>
<evidence type="ECO:0000256" key="1">
    <source>
        <dbReference type="ARBA" id="ARBA00022448"/>
    </source>
</evidence>
<dbReference type="Pfam" id="PF00005">
    <property type="entry name" value="ABC_tran"/>
    <property type="match status" value="1"/>
</dbReference>
<accession>A0A2U3JX71</accession>
<sequence>MLEIKNVSYSYGKSEILHEISFKVEKGELMCVLGPNGCGKTTLLKNILGLLTPSAGSVLIDGDEVQKLSQKKLAQVMGYIPQAHTPPFPFKVFDVVLMGRTAYLSSLALPNKRDEEIAHEALEKLNITHLKDSIYTKISGGEKQLVLIARALAQQPKILIMDEPTSSLDFGKQNIVLEHVRLLARKGISILMVTHDPGQAFFCADKVVTLKKGRLLELGIPQDVISEDSMRAMYDTEVKIDRMQLPDGRIICVCIAVPKPAETYCSS</sequence>
<dbReference type="PROSITE" id="PS00211">
    <property type="entry name" value="ABC_TRANSPORTER_1"/>
    <property type="match status" value="1"/>
</dbReference>
<dbReference type="SUPFAM" id="SSF52540">
    <property type="entry name" value="P-loop containing nucleoside triphosphate hydrolases"/>
    <property type="match status" value="1"/>
</dbReference>
<dbReference type="Gene3D" id="3.40.50.300">
    <property type="entry name" value="P-loop containing nucleotide triphosphate hydrolases"/>
    <property type="match status" value="1"/>
</dbReference>
<dbReference type="InterPro" id="IPR003593">
    <property type="entry name" value="AAA+_ATPase"/>
</dbReference>
<dbReference type="PANTHER" id="PTHR42734">
    <property type="entry name" value="METAL TRANSPORT SYSTEM ATP-BINDING PROTEIN TM_0124-RELATED"/>
    <property type="match status" value="1"/>
</dbReference>
<keyword evidence="2" id="KW-0547">Nucleotide-binding</keyword>
<dbReference type="PANTHER" id="PTHR42734:SF19">
    <property type="entry name" value="IRON COMPOUNDS ABC TRANSPORTER, ATP-BINDING PROTEIN"/>
    <property type="match status" value="1"/>
</dbReference>
<evidence type="ECO:0000256" key="3">
    <source>
        <dbReference type="ARBA" id="ARBA00022840"/>
    </source>
</evidence>
<dbReference type="PROSITE" id="PS50893">
    <property type="entry name" value="ABC_TRANSPORTER_2"/>
    <property type="match status" value="1"/>
</dbReference>